<proteinExistence type="inferred from homology"/>
<keyword evidence="3" id="KW-0964">Secreted</keyword>
<dbReference type="InterPro" id="IPR006531">
    <property type="entry name" value="Gp5/Vgr_OB"/>
</dbReference>
<dbReference type="NCBIfam" id="TIGR01646">
    <property type="entry name" value="vgr_GE"/>
    <property type="match status" value="1"/>
</dbReference>
<dbReference type="InterPro" id="IPR050708">
    <property type="entry name" value="T6SS_VgrG/RHS"/>
</dbReference>
<evidence type="ECO:0000259" key="4">
    <source>
        <dbReference type="Pfam" id="PF04717"/>
    </source>
</evidence>
<dbReference type="SUPFAM" id="SSF69255">
    <property type="entry name" value="gp5 N-terminal domain-like"/>
    <property type="match status" value="1"/>
</dbReference>
<gene>
    <name evidence="6" type="ORF">HNO85_00905</name>
</gene>
<feature type="domain" description="Gp5/Type VI secretion system Vgr C-terminal trimerisation" evidence="5">
    <location>
        <begin position="470"/>
        <end position="576"/>
    </location>
</feature>
<dbReference type="AlphaFoldDB" id="A0AAJ3FRZ0"/>
<dbReference type="InterPro" id="IPR037026">
    <property type="entry name" value="Vgr_OB-fold_dom_sf"/>
</dbReference>
<evidence type="ECO:0000256" key="1">
    <source>
        <dbReference type="ARBA" id="ARBA00004613"/>
    </source>
</evidence>
<dbReference type="PANTHER" id="PTHR32305:SF15">
    <property type="entry name" value="PROTEIN RHSA-RELATED"/>
    <property type="match status" value="1"/>
</dbReference>
<dbReference type="FunFam" id="2.40.50.230:FF:000001">
    <property type="entry name" value="Type VI secretion protein VgrG"/>
    <property type="match status" value="1"/>
</dbReference>
<evidence type="ECO:0000313" key="6">
    <source>
        <dbReference type="EMBL" id="NUT79491.1"/>
    </source>
</evidence>
<dbReference type="SUPFAM" id="SSF69279">
    <property type="entry name" value="Phage tail proteins"/>
    <property type="match status" value="2"/>
</dbReference>
<dbReference type="InterPro" id="IPR017847">
    <property type="entry name" value="T6SS_RhsGE_Vgr_subset"/>
</dbReference>
<dbReference type="RefSeq" id="WP_175359694.1">
    <property type="nucleotide sequence ID" value="NZ_JABFMS010000001.1"/>
</dbReference>
<organism evidence="6 7">
    <name type="scientific">Pseudomonas brassicacearum</name>
    <dbReference type="NCBI Taxonomy" id="930166"/>
    <lineage>
        <taxon>Bacteria</taxon>
        <taxon>Pseudomonadati</taxon>
        <taxon>Pseudomonadota</taxon>
        <taxon>Gammaproteobacteria</taxon>
        <taxon>Pseudomonadales</taxon>
        <taxon>Pseudomonadaceae</taxon>
        <taxon>Pseudomonas</taxon>
    </lineage>
</organism>
<dbReference type="Pfam" id="PF05954">
    <property type="entry name" value="Phage_GPD"/>
    <property type="match status" value="1"/>
</dbReference>
<evidence type="ECO:0000313" key="7">
    <source>
        <dbReference type="Proteomes" id="UP000562723"/>
    </source>
</evidence>
<feature type="domain" description="Gp5/Type VI secretion system Vgr protein OB-fold" evidence="4">
    <location>
        <begin position="386"/>
        <end position="453"/>
    </location>
</feature>
<dbReference type="InterPro" id="IPR006533">
    <property type="entry name" value="T6SS_Vgr_RhsGE"/>
</dbReference>
<dbReference type="FunFam" id="3.55.50.10:FF:000001">
    <property type="entry name" value="Actin cross-linking toxin VgrG1"/>
    <property type="match status" value="1"/>
</dbReference>
<sequence>MLFNQASRLAKITSPLGPEVLLLKDMGGGEELGRLFNYELQLHSLDNAIDLNQVLGKPMCVSLQLDGGGERYFHGIVARFSQNVDQGQFASYQATLRPWLWLLTRTSDCRIFQNLTIPQIIKQVFRDLGFSDFEDALSRPYREWEYCVQYRETSFDFVSRLMEQEGIYYFFRHEQGRHVLVLADAYGAHTTAPGYGSVPYYPKNEQQRERDHIHDWHLAQEVQPGSLELNDYDFQRPSARIDVRSAMPRPHTAGDYPLYDYPGTYVQSQDGEHYARTRIEALQSLHEQVELAGNARGLGSGHLFSLTGFSRQDQNREYLIVGARYYLSQESGETGGGAPAAQFESSLTCIDAQQSYRPLPITHRPIVKGPQTALVVGPKGEEIWTDQFGRVKVHFYWDRHDQSNENSSCWIRVSQAWAGKNWGSMQIPRIGQEVIVSFLEGDPDRPIITGRVYNAEQTVPYDLPANATQSGMKSRSSKGGTPANFNEIRMEDKKGAEQLYIHAERNQDIVVEVDESHSVGHDRNKSIGHNETVTIGNNRLRIVKQEDILCVGQRKTDSISQSYVIEVGENLRLVCGESILELNASGQINLTGVQISFYASGDAEFNTGGVLHLNNGGGPGATPDGQGVKASIDANINAAFPSPKG</sequence>
<dbReference type="Pfam" id="PF22178">
    <property type="entry name" value="Gp5_trimer_C"/>
    <property type="match status" value="1"/>
</dbReference>
<dbReference type="Proteomes" id="UP000562723">
    <property type="component" value="Unassembled WGS sequence"/>
</dbReference>
<dbReference type="PANTHER" id="PTHR32305">
    <property type="match status" value="1"/>
</dbReference>
<dbReference type="Pfam" id="PF04717">
    <property type="entry name" value="Phage_base_V"/>
    <property type="match status" value="1"/>
</dbReference>
<dbReference type="NCBIfam" id="TIGR03361">
    <property type="entry name" value="VI_Rhs_Vgr"/>
    <property type="match status" value="1"/>
</dbReference>
<reference evidence="6 7" key="1">
    <citation type="journal article" date="2020" name="Front. Plant Sci.">
        <title>Isolation of Rhizosphere Bacteria That Improve Quality and Water Stress Tolerance in Greenhouse Ornamentals.</title>
        <authorList>
            <person name="Nordstedt N.P."/>
            <person name="Jones M.L."/>
        </authorList>
    </citation>
    <scope>NUCLEOTIDE SEQUENCE [LARGE SCALE GENOMIC DNA]</scope>
    <source>
        <strain evidence="6 7">C2F7</strain>
    </source>
</reference>
<evidence type="ECO:0000259" key="5">
    <source>
        <dbReference type="Pfam" id="PF22178"/>
    </source>
</evidence>
<comment type="similarity">
    <text evidence="2">Belongs to the VgrG protein family.</text>
</comment>
<dbReference type="Gene3D" id="2.40.50.230">
    <property type="entry name" value="Gp5 N-terminal domain"/>
    <property type="match status" value="1"/>
</dbReference>
<name>A0AAJ3FRZ0_9PSED</name>
<dbReference type="Gene3D" id="4.10.220.110">
    <property type="match status" value="1"/>
</dbReference>
<comment type="caution">
    <text evidence="6">The sequence shown here is derived from an EMBL/GenBank/DDBJ whole genome shotgun (WGS) entry which is preliminary data.</text>
</comment>
<dbReference type="Gene3D" id="2.30.110.50">
    <property type="match status" value="1"/>
</dbReference>
<evidence type="ECO:0000256" key="3">
    <source>
        <dbReference type="ARBA" id="ARBA00022525"/>
    </source>
</evidence>
<accession>A0AAJ3FRZ0</accession>
<evidence type="ECO:0000256" key="2">
    <source>
        <dbReference type="ARBA" id="ARBA00005558"/>
    </source>
</evidence>
<dbReference type="SUPFAM" id="SSF69349">
    <property type="entry name" value="Phage fibre proteins"/>
    <property type="match status" value="1"/>
</dbReference>
<protein>
    <submittedName>
        <fullName evidence="6">Type VI secretion system tip protein VgrG</fullName>
    </submittedName>
</protein>
<dbReference type="GO" id="GO:0005576">
    <property type="term" value="C:extracellular region"/>
    <property type="evidence" value="ECO:0007669"/>
    <property type="project" value="UniProtKB-SubCell"/>
</dbReference>
<dbReference type="InterPro" id="IPR054030">
    <property type="entry name" value="Gp5_Vgr_C"/>
</dbReference>
<dbReference type="Gene3D" id="3.55.50.10">
    <property type="entry name" value="Baseplate protein-like domains"/>
    <property type="match status" value="1"/>
</dbReference>
<comment type="subcellular location">
    <subcellularLocation>
        <location evidence="1">Secreted</location>
    </subcellularLocation>
</comment>
<dbReference type="EMBL" id="JABFMS010000001">
    <property type="protein sequence ID" value="NUT79491.1"/>
    <property type="molecule type" value="Genomic_DNA"/>
</dbReference>